<dbReference type="GO" id="GO:0005886">
    <property type="term" value="C:plasma membrane"/>
    <property type="evidence" value="ECO:0007669"/>
    <property type="project" value="TreeGrafter"/>
</dbReference>
<feature type="signal peptide" evidence="6">
    <location>
        <begin position="1"/>
        <end position="20"/>
    </location>
</feature>
<evidence type="ECO:0000256" key="2">
    <source>
        <dbReference type="ARBA" id="ARBA00022692"/>
    </source>
</evidence>
<dbReference type="Pfam" id="PF07686">
    <property type="entry name" value="V-set"/>
    <property type="match status" value="1"/>
</dbReference>
<keyword evidence="5" id="KW-1015">Disulfide bond</keyword>
<comment type="subcellular location">
    <subcellularLocation>
        <location evidence="1">Membrane</location>
    </subcellularLocation>
</comment>
<dbReference type="InterPro" id="IPR036179">
    <property type="entry name" value="Ig-like_dom_sf"/>
</dbReference>
<dbReference type="Ensembl" id="ENSPCET00000012009.1">
    <property type="protein sequence ID" value="ENSPCEP00000011621.1"/>
    <property type="gene ID" value="ENSPCEG00000009176.1"/>
</dbReference>
<name>A0A8C8RWB5_9SAUR</name>
<keyword evidence="4" id="KW-0472">Membrane</keyword>
<dbReference type="Proteomes" id="UP000694393">
    <property type="component" value="Unplaced"/>
</dbReference>
<keyword evidence="3 6" id="KW-0732">Signal</keyword>
<evidence type="ECO:0000256" key="3">
    <source>
        <dbReference type="ARBA" id="ARBA00022729"/>
    </source>
</evidence>
<dbReference type="SUPFAM" id="SSF48726">
    <property type="entry name" value="Immunoglobulin"/>
    <property type="match status" value="1"/>
</dbReference>
<dbReference type="InterPro" id="IPR050671">
    <property type="entry name" value="CD300_family_receptors"/>
</dbReference>
<dbReference type="PANTHER" id="PTHR11860">
    <property type="entry name" value="POLYMERIC-IMMUNOGLOBULIN RECEPTOR"/>
    <property type="match status" value="1"/>
</dbReference>
<reference evidence="8" key="2">
    <citation type="submission" date="2025-09" db="UniProtKB">
        <authorList>
            <consortium name="Ensembl"/>
        </authorList>
    </citation>
    <scope>IDENTIFICATION</scope>
</reference>
<evidence type="ECO:0000256" key="1">
    <source>
        <dbReference type="ARBA" id="ARBA00004370"/>
    </source>
</evidence>
<organism evidence="8 9">
    <name type="scientific">Pelusios castaneus</name>
    <name type="common">West African mud turtle</name>
    <dbReference type="NCBI Taxonomy" id="367368"/>
    <lineage>
        <taxon>Eukaryota</taxon>
        <taxon>Metazoa</taxon>
        <taxon>Chordata</taxon>
        <taxon>Craniata</taxon>
        <taxon>Vertebrata</taxon>
        <taxon>Euteleostomi</taxon>
        <taxon>Archelosauria</taxon>
        <taxon>Testudinata</taxon>
        <taxon>Testudines</taxon>
        <taxon>Pleurodira</taxon>
        <taxon>Pelomedusidae</taxon>
        <taxon>Pelusios</taxon>
    </lineage>
</organism>
<dbReference type="AlphaFoldDB" id="A0A8C8RWB5"/>
<dbReference type="PANTHER" id="PTHR11860:SF87">
    <property type="entry name" value="CMRF35-LIKE MOLECULE 8"/>
    <property type="match status" value="1"/>
</dbReference>
<dbReference type="InterPro" id="IPR003599">
    <property type="entry name" value="Ig_sub"/>
</dbReference>
<dbReference type="InterPro" id="IPR013106">
    <property type="entry name" value="Ig_V-set"/>
</dbReference>
<evidence type="ECO:0000256" key="4">
    <source>
        <dbReference type="ARBA" id="ARBA00023136"/>
    </source>
</evidence>
<evidence type="ECO:0000313" key="9">
    <source>
        <dbReference type="Proteomes" id="UP000694393"/>
    </source>
</evidence>
<dbReference type="Gene3D" id="2.60.40.10">
    <property type="entry name" value="Immunoglobulins"/>
    <property type="match status" value="1"/>
</dbReference>
<dbReference type="InterPro" id="IPR013783">
    <property type="entry name" value="Ig-like_fold"/>
</dbReference>
<dbReference type="GO" id="GO:0004888">
    <property type="term" value="F:transmembrane signaling receptor activity"/>
    <property type="evidence" value="ECO:0007669"/>
    <property type="project" value="TreeGrafter"/>
</dbReference>
<sequence>LTRCWGTLLCCWALMGPHEASGPLDGELFVQCWYARGYETYIKYWCRGTDWKSCHVAVQTSDSEAIAKQSRVSIRDIHTFCMFMVTMKNLTEGDSGIYWCGIERLGSDLMSSVKVSVLPGKFLHESHWIFTGLRKVRGQKLRADSRVTVFIEQTVQILFMQQQFSWPLIQHL</sequence>
<accession>A0A8C8RWB5</accession>
<feature type="domain" description="Immunoglobulin" evidence="7">
    <location>
        <begin position="17"/>
        <end position="118"/>
    </location>
</feature>
<keyword evidence="9" id="KW-1185">Reference proteome</keyword>
<dbReference type="FunFam" id="2.60.40.10:FF:000370">
    <property type="entry name" value="CMRF35-like molecule 1"/>
    <property type="match status" value="1"/>
</dbReference>
<dbReference type="SMART" id="SM00409">
    <property type="entry name" value="IG"/>
    <property type="match status" value="1"/>
</dbReference>
<keyword evidence="2" id="KW-0812">Transmembrane</keyword>
<evidence type="ECO:0000313" key="8">
    <source>
        <dbReference type="Ensembl" id="ENSPCEP00000011621.1"/>
    </source>
</evidence>
<evidence type="ECO:0000256" key="5">
    <source>
        <dbReference type="ARBA" id="ARBA00023157"/>
    </source>
</evidence>
<evidence type="ECO:0000256" key="6">
    <source>
        <dbReference type="SAM" id="SignalP"/>
    </source>
</evidence>
<proteinExistence type="predicted"/>
<evidence type="ECO:0000259" key="7">
    <source>
        <dbReference type="SMART" id="SM00409"/>
    </source>
</evidence>
<protein>
    <recommendedName>
        <fullName evidence="7">Immunoglobulin domain-containing protein</fullName>
    </recommendedName>
</protein>
<feature type="chain" id="PRO_5034877953" description="Immunoglobulin domain-containing protein" evidence="6">
    <location>
        <begin position="21"/>
        <end position="172"/>
    </location>
</feature>
<reference evidence="8" key="1">
    <citation type="submission" date="2025-08" db="UniProtKB">
        <authorList>
            <consortium name="Ensembl"/>
        </authorList>
    </citation>
    <scope>IDENTIFICATION</scope>
</reference>